<keyword evidence="1 4" id="KW-0808">Transferase</keyword>
<accession>A0A1N7GQQ8</accession>
<dbReference type="CDD" id="cd04301">
    <property type="entry name" value="NAT_SF"/>
    <property type="match status" value="1"/>
</dbReference>
<reference evidence="5" key="1">
    <citation type="submission" date="2017-01" db="EMBL/GenBank/DDBJ databases">
        <authorList>
            <person name="Varghese N."/>
            <person name="Submissions S."/>
        </authorList>
    </citation>
    <scope>NUCLEOTIDE SEQUENCE [LARGE SCALE GENOMIC DNA]</scope>
    <source>
        <strain evidence="5">ATCC 12950</strain>
    </source>
</reference>
<evidence type="ECO:0000256" key="2">
    <source>
        <dbReference type="ARBA" id="ARBA00023315"/>
    </source>
</evidence>
<dbReference type="PANTHER" id="PTHR43877">
    <property type="entry name" value="AMINOALKYLPHOSPHONATE N-ACETYLTRANSFERASE-RELATED-RELATED"/>
    <property type="match status" value="1"/>
</dbReference>
<evidence type="ECO:0000256" key="1">
    <source>
        <dbReference type="ARBA" id="ARBA00022679"/>
    </source>
</evidence>
<dbReference type="STRING" id="58117.SAMN05421833_13169"/>
<dbReference type="Pfam" id="PF00583">
    <property type="entry name" value="Acetyltransf_1"/>
    <property type="match status" value="1"/>
</dbReference>
<gene>
    <name evidence="4" type="ORF">SAMN05421833_13169</name>
</gene>
<dbReference type="AlphaFoldDB" id="A0A1N7GQQ8"/>
<feature type="domain" description="N-acetyltransferase" evidence="3">
    <location>
        <begin position="4"/>
        <end position="150"/>
    </location>
</feature>
<dbReference type="RefSeq" id="WP_076440987.1">
    <property type="nucleotide sequence ID" value="NZ_FTNI01000031.1"/>
</dbReference>
<keyword evidence="2" id="KW-0012">Acyltransferase</keyword>
<evidence type="ECO:0000259" key="3">
    <source>
        <dbReference type="PROSITE" id="PS51186"/>
    </source>
</evidence>
<organism evidence="4 5">
    <name type="scientific">Microbispora rosea</name>
    <dbReference type="NCBI Taxonomy" id="58117"/>
    <lineage>
        <taxon>Bacteria</taxon>
        <taxon>Bacillati</taxon>
        <taxon>Actinomycetota</taxon>
        <taxon>Actinomycetes</taxon>
        <taxon>Streptosporangiales</taxon>
        <taxon>Streptosporangiaceae</taxon>
        <taxon>Microbispora</taxon>
    </lineage>
</organism>
<name>A0A1N7GQQ8_9ACTN</name>
<dbReference type="GO" id="GO:0016747">
    <property type="term" value="F:acyltransferase activity, transferring groups other than amino-acyl groups"/>
    <property type="evidence" value="ECO:0007669"/>
    <property type="project" value="InterPro"/>
</dbReference>
<dbReference type="InterPro" id="IPR050832">
    <property type="entry name" value="Bact_Acetyltransf"/>
</dbReference>
<protein>
    <submittedName>
        <fullName evidence="4">Acetyltransferase (GNAT) family protein</fullName>
    </submittedName>
</protein>
<dbReference type="PROSITE" id="PS51186">
    <property type="entry name" value="GNAT"/>
    <property type="match status" value="1"/>
</dbReference>
<evidence type="ECO:0000313" key="5">
    <source>
        <dbReference type="Proteomes" id="UP000186096"/>
    </source>
</evidence>
<sequence>MTVVGLRPATPADSEFCFRLHKAALGEYVAAIWGWDEQDQRGHHERGFDPGGTRIVTVEGVDAGMLSVDYRPTEIYLGRIEIDPAYQGRGIGTRLITALLDEAHRRGQDLLLDVLTVNHRAHALYRRLGLKDVARHGDGDIKIRMRSTPPPR</sequence>
<dbReference type="InterPro" id="IPR000182">
    <property type="entry name" value="GNAT_dom"/>
</dbReference>
<dbReference type="EMBL" id="FTNI01000031">
    <property type="protein sequence ID" value="SIS14937.1"/>
    <property type="molecule type" value="Genomic_DNA"/>
</dbReference>
<dbReference type="Proteomes" id="UP000186096">
    <property type="component" value="Unassembled WGS sequence"/>
</dbReference>
<keyword evidence="5" id="KW-1185">Reference proteome</keyword>
<evidence type="ECO:0000313" key="4">
    <source>
        <dbReference type="EMBL" id="SIS14937.1"/>
    </source>
</evidence>
<proteinExistence type="predicted"/>
<dbReference type="Gene3D" id="3.40.630.30">
    <property type="match status" value="1"/>
</dbReference>
<dbReference type="SUPFAM" id="SSF55729">
    <property type="entry name" value="Acyl-CoA N-acyltransferases (Nat)"/>
    <property type="match status" value="1"/>
</dbReference>
<dbReference type="InterPro" id="IPR016181">
    <property type="entry name" value="Acyl_CoA_acyltransferase"/>
</dbReference>
<dbReference type="OrthoDB" id="9803233at2"/>